<evidence type="ECO:0000313" key="2">
    <source>
        <dbReference type="Proteomes" id="UP001234585"/>
    </source>
</evidence>
<keyword evidence="1" id="KW-0614">Plasmid</keyword>
<dbReference type="Proteomes" id="UP001234585">
    <property type="component" value="Plasmid unnamed7"/>
</dbReference>
<name>A0AA50CU27_9HYPH</name>
<accession>A0AA50CU27</accession>
<geneLocation type="plasmid" evidence="1 2">
    <name>unnamed7</name>
</geneLocation>
<gene>
    <name evidence="1" type="ORF">Q9313_28760</name>
</gene>
<reference evidence="1 2" key="1">
    <citation type="submission" date="2023-08" db="EMBL/GenBank/DDBJ databases">
        <title>Pathogen: clinical or host-associated sample.</title>
        <authorList>
            <person name="Hergert J."/>
            <person name="Casey R."/>
            <person name="Wagner J."/>
            <person name="Young E.L."/>
            <person name="Oakeson K.F."/>
        </authorList>
    </citation>
    <scope>NUCLEOTIDE SEQUENCE [LARGE SCALE GENOMIC DNA]</scope>
    <source>
        <strain evidence="1 2">1760953</strain>
        <plasmid evidence="1 2">unnamed7</plasmid>
    </source>
</reference>
<organism evidence="1 2">
    <name type="scientific">Shinella sumterensis</name>
    <dbReference type="NCBI Taxonomy" id="1967501"/>
    <lineage>
        <taxon>Bacteria</taxon>
        <taxon>Pseudomonadati</taxon>
        <taxon>Pseudomonadota</taxon>
        <taxon>Alphaproteobacteria</taxon>
        <taxon>Hyphomicrobiales</taxon>
        <taxon>Rhizobiaceae</taxon>
        <taxon>Shinella</taxon>
    </lineage>
</organism>
<evidence type="ECO:0000313" key="1">
    <source>
        <dbReference type="EMBL" id="WLS01392.1"/>
    </source>
</evidence>
<keyword evidence="2" id="KW-1185">Reference proteome</keyword>
<protein>
    <submittedName>
        <fullName evidence="1">Uncharacterized protein</fullName>
    </submittedName>
</protein>
<dbReference type="AlphaFoldDB" id="A0AA50CU27"/>
<sequence length="182" mass="20659">MSDFHYVELYAKFAGFRIMVMANRLACGDDLSRAVHDTLIDKLDRLIALTRGVVAAERELALNPESPKADDLGEAIWAAGHELTDNWGDADGNDLLRNDVYVDWATKEWYDARTGQWRFLDGYLPPRIEIEDDRLNGLCAILRQIRLETGISFNTYTTDPAWLTRGEDDDPESDEAMCAWEG</sequence>
<dbReference type="EMBL" id="CP132309">
    <property type="protein sequence ID" value="WLS01392.1"/>
    <property type="molecule type" value="Genomic_DNA"/>
</dbReference>
<proteinExistence type="predicted"/>
<dbReference type="RefSeq" id="WP_306041848.1">
    <property type="nucleotide sequence ID" value="NZ_CP132309.1"/>
</dbReference>